<name>A0A943DMW9_BACT4</name>
<evidence type="ECO:0000313" key="2">
    <source>
        <dbReference type="Proteomes" id="UP000782901"/>
    </source>
</evidence>
<comment type="caution">
    <text evidence="1">The sequence shown here is derived from an EMBL/GenBank/DDBJ whole genome shotgun (WGS) entry which is preliminary data.</text>
</comment>
<dbReference type="AlphaFoldDB" id="A0A943DMW9"/>
<proteinExistence type="predicted"/>
<organism evidence="1 2">
    <name type="scientific">Bacteroides thetaiotaomicron</name>
    <dbReference type="NCBI Taxonomy" id="818"/>
    <lineage>
        <taxon>Bacteria</taxon>
        <taxon>Pseudomonadati</taxon>
        <taxon>Bacteroidota</taxon>
        <taxon>Bacteroidia</taxon>
        <taxon>Bacteroidales</taxon>
        <taxon>Bacteroidaceae</taxon>
        <taxon>Bacteroides</taxon>
    </lineage>
</organism>
<sequence>MMKPNELQEWHKLSEKLVAFTSNCSEDIKPYIVGQLEALLEILSAQIGLNK</sequence>
<evidence type="ECO:0000313" key="1">
    <source>
        <dbReference type="EMBL" id="MBS5410685.1"/>
    </source>
</evidence>
<gene>
    <name evidence="1" type="ORF">KHY35_08210</name>
</gene>
<reference evidence="1" key="1">
    <citation type="submission" date="2021-02" db="EMBL/GenBank/DDBJ databases">
        <title>Infant gut strain persistence is associated with maternal origin, phylogeny, and functional potential including surface adhesion and iron acquisition.</title>
        <authorList>
            <person name="Lou Y.C."/>
        </authorList>
    </citation>
    <scope>NUCLEOTIDE SEQUENCE</scope>
    <source>
        <strain evidence="1">L3_082_243G1_dasL3_082_243G1_maxbin2.maxbin.015s ta_sub</strain>
    </source>
</reference>
<accession>A0A943DMW9</accession>
<dbReference type="EMBL" id="JAGZEE010000010">
    <property type="protein sequence ID" value="MBS5410685.1"/>
    <property type="molecule type" value="Genomic_DNA"/>
</dbReference>
<protein>
    <submittedName>
        <fullName evidence="1">Uncharacterized protein</fullName>
    </submittedName>
</protein>
<dbReference type="Proteomes" id="UP000782901">
    <property type="component" value="Unassembled WGS sequence"/>
</dbReference>